<feature type="transmembrane region" description="Helical" evidence="6">
    <location>
        <begin position="185"/>
        <end position="202"/>
    </location>
</feature>
<sequence length="488" mass="52597">MDKGILRNVAINLFGLVLPTFVSLVTVPSYIRLLGVERYGVIALVWTLIGYFSVLDLGMSMAAQNQISKAYASKDADACERVFWSAFWLNFTTGAIGGLLIYSGGALYTAWFTHVTPELRHEVYLALPWLAVAIPVANVSWVFAGAINGAERFGIYNTNQTLGTFLFQLLPLGAAWAYAPNLQTVLAAAVFARLAAALLLGRSALRVLGIRKVCGPRLDTSKALFNFGGWMLVASITTMIADSLDRMMLGAGLGARFVTYYTVPQNLVTRLNMVPNALVRTLFPRLSALGREHADEIAAQSLQFLNAVFTPVAIGAIVVLQPFLHAWVGPVIAGHGAPVGRVLIVAVWLIGQAGVTRILIQSQNNPAAAARVGLVELPLFAGLLWLGISRFGLPGAAAAVLLRSLFDYVVLLWLARIHSRTILIDMFAHLSFLAAALALAWWLPDALYAIGAGVVLALANAVWSVATTPLLRGYARSLLFRINSRKSA</sequence>
<feature type="transmembrane region" description="Helical" evidence="6">
    <location>
        <begin position="162"/>
        <end position="179"/>
    </location>
</feature>
<evidence type="ECO:0000256" key="5">
    <source>
        <dbReference type="ARBA" id="ARBA00023136"/>
    </source>
</evidence>
<gene>
    <name evidence="7" type="ORF">SAMN05421548_12035</name>
</gene>
<evidence type="ECO:0000256" key="1">
    <source>
        <dbReference type="ARBA" id="ARBA00004651"/>
    </source>
</evidence>
<evidence type="ECO:0000256" key="2">
    <source>
        <dbReference type="ARBA" id="ARBA00022475"/>
    </source>
</evidence>
<dbReference type="GO" id="GO:0005886">
    <property type="term" value="C:plasma membrane"/>
    <property type="evidence" value="ECO:0007669"/>
    <property type="project" value="UniProtKB-SubCell"/>
</dbReference>
<feature type="transmembrane region" description="Helical" evidence="6">
    <location>
        <begin position="304"/>
        <end position="327"/>
    </location>
</feature>
<feature type="transmembrane region" description="Helical" evidence="6">
    <location>
        <begin position="12"/>
        <end position="33"/>
    </location>
</feature>
<feature type="transmembrane region" description="Helical" evidence="6">
    <location>
        <begin position="82"/>
        <end position="103"/>
    </location>
</feature>
<dbReference type="InterPro" id="IPR050833">
    <property type="entry name" value="Poly_Biosynth_Transport"/>
</dbReference>
<evidence type="ECO:0000313" key="8">
    <source>
        <dbReference type="Proteomes" id="UP000198908"/>
    </source>
</evidence>
<comment type="subcellular location">
    <subcellularLocation>
        <location evidence="1">Cell membrane</location>
        <topology evidence="1">Multi-pass membrane protein</topology>
    </subcellularLocation>
</comment>
<dbReference type="InterPro" id="IPR002797">
    <property type="entry name" value="Polysacc_synth"/>
</dbReference>
<dbReference type="AlphaFoldDB" id="A0A1G6V4A3"/>
<dbReference type="CDD" id="cd13128">
    <property type="entry name" value="MATE_Wzx_like"/>
    <property type="match status" value="1"/>
</dbReference>
<feature type="transmembrane region" description="Helical" evidence="6">
    <location>
        <begin position="123"/>
        <end position="150"/>
    </location>
</feature>
<feature type="transmembrane region" description="Helical" evidence="6">
    <location>
        <begin position="372"/>
        <end position="388"/>
    </location>
</feature>
<dbReference type="Proteomes" id="UP000198908">
    <property type="component" value="Unassembled WGS sequence"/>
</dbReference>
<keyword evidence="4 6" id="KW-1133">Transmembrane helix</keyword>
<feature type="transmembrane region" description="Helical" evidence="6">
    <location>
        <begin position="39"/>
        <end position="61"/>
    </location>
</feature>
<reference evidence="8" key="1">
    <citation type="submission" date="2016-09" db="EMBL/GenBank/DDBJ databases">
        <authorList>
            <person name="Varghese N."/>
            <person name="Submissions S."/>
        </authorList>
    </citation>
    <scope>NUCLEOTIDE SEQUENCE [LARGE SCALE GENOMIC DNA]</scope>
    <source>
        <strain evidence="8">TNe-862</strain>
    </source>
</reference>
<keyword evidence="2" id="KW-1003">Cell membrane</keyword>
<protein>
    <submittedName>
        <fullName evidence="7">Membrane protein involved in the export of O-antigen and teichoic acid</fullName>
    </submittedName>
</protein>
<feature type="transmembrane region" description="Helical" evidence="6">
    <location>
        <begin position="448"/>
        <end position="471"/>
    </location>
</feature>
<evidence type="ECO:0000256" key="4">
    <source>
        <dbReference type="ARBA" id="ARBA00022989"/>
    </source>
</evidence>
<dbReference type="EMBL" id="FMYQ01000020">
    <property type="protein sequence ID" value="SDD48480.1"/>
    <property type="molecule type" value="Genomic_DNA"/>
</dbReference>
<keyword evidence="3 6" id="KW-0812">Transmembrane</keyword>
<dbReference type="OrthoDB" id="8766744at2"/>
<organism evidence="7 8">
    <name type="scientific">Paraburkholderia lycopersici</name>
    <dbReference type="NCBI Taxonomy" id="416944"/>
    <lineage>
        <taxon>Bacteria</taxon>
        <taxon>Pseudomonadati</taxon>
        <taxon>Pseudomonadota</taxon>
        <taxon>Betaproteobacteria</taxon>
        <taxon>Burkholderiales</taxon>
        <taxon>Burkholderiaceae</taxon>
        <taxon>Paraburkholderia</taxon>
    </lineage>
</organism>
<feature type="transmembrane region" description="Helical" evidence="6">
    <location>
        <begin position="223"/>
        <end position="241"/>
    </location>
</feature>
<keyword evidence="8" id="KW-1185">Reference proteome</keyword>
<evidence type="ECO:0000256" key="6">
    <source>
        <dbReference type="SAM" id="Phobius"/>
    </source>
</evidence>
<keyword evidence="5 6" id="KW-0472">Membrane</keyword>
<feature type="transmembrane region" description="Helical" evidence="6">
    <location>
        <begin position="339"/>
        <end position="360"/>
    </location>
</feature>
<feature type="transmembrane region" description="Helical" evidence="6">
    <location>
        <begin position="422"/>
        <end position="442"/>
    </location>
</feature>
<dbReference type="PANTHER" id="PTHR30250:SF26">
    <property type="entry name" value="PSMA PROTEIN"/>
    <property type="match status" value="1"/>
</dbReference>
<name>A0A1G6V4A3_9BURK</name>
<feature type="transmembrane region" description="Helical" evidence="6">
    <location>
        <begin position="394"/>
        <end position="415"/>
    </location>
</feature>
<dbReference type="STRING" id="416944.SAMN05421548_12035"/>
<dbReference type="PANTHER" id="PTHR30250">
    <property type="entry name" value="PST FAMILY PREDICTED COLANIC ACID TRANSPORTER"/>
    <property type="match status" value="1"/>
</dbReference>
<proteinExistence type="predicted"/>
<dbReference type="Pfam" id="PF01943">
    <property type="entry name" value="Polysacc_synt"/>
    <property type="match status" value="1"/>
</dbReference>
<evidence type="ECO:0000313" key="7">
    <source>
        <dbReference type="EMBL" id="SDD48480.1"/>
    </source>
</evidence>
<evidence type="ECO:0000256" key="3">
    <source>
        <dbReference type="ARBA" id="ARBA00022692"/>
    </source>
</evidence>
<accession>A0A1G6V4A3</accession>
<dbReference type="RefSeq" id="WP_092000467.1">
    <property type="nucleotide sequence ID" value="NZ_FMYQ01000020.1"/>
</dbReference>